<keyword evidence="2" id="KW-1185">Reference proteome</keyword>
<reference evidence="1 2" key="1">
    <citation type="journal article" date="2016" name="Front. Microbiol.">
        <title>Single-Cell (Meta-)Genomics of a Dimorphic Candidatus Thiomargarita nelsonii Reveals Genomic Plasticity.</title>
        <authorList>
            <person name="Flood B.E."/>
            <person name="Fliss P."/>
            <person name="Jones D.S."/>
            <person name="Dick G.J."/>
            <person name="Jain S."/>
            <person name="Kaster A.K."/>
            <person name="Winkel M."/>
            <person name="Mussmann M."/>
            <person name="Bailey J."/>
        </authorList>
    </citation>
    <scope>NUCLEOTIDE SEQUENCE [LARGE SCALE GENOMIC DNA]</scope>
    <source>
        <strain evidence="1">Hydrate Ridge</strain>
    </source>
</reference>
<proteinExistence type="predicted"/>
<organism evidence="1 2">
    <name type="scientific">Candidatus Thiomargarita nelsonii</name>
    <dbReference type="NCBI Taxonomy" id="1003181"/>
    <lineage>
        <taxon>Bacteria</taxon>
        <taxon>Pseudomonadati</taxon>
        <taxon>Pseudomonadota</taxon>
        <taxon>Gammaproteobacteria</taxon>
        <taxon>Thiotrichales</taxon>
        <taxon>Thiotrichaceae</taxon>
        <taxon>Thiomargarita</taxon>
    </lineage>
</organism>
<dbReference type="EMBL" id="JSZA02000065">
    <property type="protein sequence ID" value="KHD05879.2"/>
    <property type="molecule type" value="Genomic_DNA"/>
</dbReference>
<dbReference type="AlphaFoldDB" id="A0A0A6P6C5"/>
<dbReference type="Proteomes" id="UP000030428">
    <property type="component" value="Unassembled WGS sequence"/>
</dbReference>
<comment type="caution">
    <text evidence="1">The sequence shown here is derived from an EMBL/GenBank/DDBJ whole genome shotgun (WGS) entry which is preliminary data.</text>
</comment>
<protein>
    <submittedName>
        <fullName evidence="1">Uncharacterized protein</fullName>
    </submittedName>
</protein>
<accession>A0A0A6P6C5</accession>
<sequence length="223" mass="25428">MAFSEYRKSSMADLKVIFNVKVLKNWNLFDGFQPSGRDYQALQTTVGKMNSRINLSKSDNEATRGSLLVSHILWKASDVYDLGIFFEPQVDISLEETPDLPYQLNGKYDCALTLDDVDFISPIISVVEVKKSNLSEGLGQCLAEMYATSKKFKQNKVYGIITDGEVWETKILRLRRSFFLLENAILYVDEKNYYISNVSDIVDRVGYIAERFKIGASSRPQNK</sequence>
<name>A0A0A6P6C5_9GAMM</name>
<evidence type="ECO:0000313" key="2">
    <source>
        <dbReference type="Proteomes" id="UP000030428"/>
    </source>
</evidence>
<evidence type="ECO:0000313" key="1">
    <source>
        <dbReference type="EMBL" id="KHD05879.2"/>
    </source>
</evidence>
<gene>
    <name evidence="1" type="ORF">PN36_17215</name>
</gene>